<dbReference type="PANTHER" id="PTHR44196">
    <property type="entry name" value="DEHYDROGENASE/REDUCTASE SDR FAMILY MEMBER 7B"/>
    <property type="match status" value="1"/>
</dbReference>
<dbReference type="PROSITE" id="PS00061">
    <property type="entry name" value="ADH_SHORT"/>
    <property type="match status" value="1"/>
</dbReference>
<dbReference type="SMART" id="SM00822">
    <property type="entry name" value="PKS_KR"/>
    <property type="match status" value="1"/>
</dbReference>
<dbReference type="PANTHER" id="PTHR44196:SF1">
    <property type="entry name" value="DEHYDROGENASE_REDUCTASE SDR FAMILY MEMBER 7B"/>
    <property type="match status" value="1"/>
</dbReference>
<dbReference type="Gene3D" id="3.40.50.720">
    <property type="entry name" value="NAD(P)-binding Rossmann-like Domain"/>
    <property type="match status" value="1"/>
</dbReference>
<dbReference type="PRINTS" id="PR00081">
    <property type="entry name" value="GDHRDH"/>
</dbReference>
<gene>
    <name evidence="4" type="ORF">AVDCRST_MAG36-1170</name>
</gene>
<dbReference type="AlphaFoldDB" id="A0A6J4LR13"/>
<keyword evidence="2" id="KW-0560">Oxidoreductase</keyword>
<dbReference type="CDD" id="cd05233">
    <property type="entry name" value="SDR_c"/>
    <property type="match status" value="1"/>
</dbReference>
<dbReference type="Pfam" id="PF00106">
    <property type="entry name" value="adh_short"/>
    <property type="match status" value="1"/>
</dbReference>
<accession>A0A6J4LR13</accession>
<dbReference type="EMBL" id="CADCUH010000071">
    <property type="protein sequence ID" value="CAA9335720.1"/>
    <property type="molecule type" value="Genomic_DNA"/>
</dbReference>
<protein>
    <recommendedName>
        <fullName evidence="3">Ketoreductase domain-containing protein</fullName>
    </recommendedName>
</protein>
<reference evidence="4" key="1">
    <citation type="submission" date="2020-02" db="EMBL/GenBank/DDBJ databases">
        <authorList>
            <person name="Meier V. D."/>
        </authorList>
    </citation>
    <scope>NUCLEOTIDE SEQUENCE</scope>
    <source>
        <strain evidence="4">AVDCRST_MAG36</strain>
    </source>
</reference>
<evidence type="ECO:0000256" key="2">
    <source>
        <dbReference type="ARBA" id="ARBA00023002"/>
    </source>
</evidence>
<comment type="similarity">
    <text evidence="1">Belongs to the short-chain dehydrogenases/reductases (SDR) family.</text>
</comment>
<dbReference type="InterPro" id="IPR002347">
    <property type="entry name" value="SDR_fam"/>
</dbReference>
<dbReference type="GO" id="GO:0016020">
    <property type="term" value="C:membrane"/>
    <property type="evidence" value="ECO:0007669"/>
    <property type="project" value="TreeGrafter"/>
</dbReference>
<dbReference type="InterPro" id="IPR057326">
    <property type="entry name" value="KR_dom"/>
</dbReference>
<dbReference type="SUPFAM" id="SSF51735">
    <property type="entry name" value="NAD(P)-binding Rossmann-fold domains"/>
    <property type="match status" value="1"/>
</dbReference>
<name>A0A6J4LR13_9ACTN</name>
<dbReference type="InterPro" id="IPR036291">
    <property type="entry name" value="NAD(P)-bd_dom_sf"/>
</dbReference>
<dbReference type="GO" id="GO:0016491">
    <property type="term" value="F:oxidoreductase activity"/>
    <property type="evidence" value="ECO:0007669"/>
    <property type="project" value="UniProtKB-KW"/>
</dbReference>
<feature type="domain" description="Ketoreductase" evidence="3">
    <location>
        <begin position="43"/>
        <end position="224"/>
    </location>
</feature>
<evidence type="ECO:0000313" key="4">
    <source>
        <dbReference type="EMBL" id="CAA9335720.1"/>
    </source>
</evidence>
<organism evidence="4">
    <name type="scientific">uncultured Nocardioidaceae bacterium</name>
    <dbReference type="NCBI Taxonomy" id="253824"/>
    <lineage>
        <taxon>Bacteria</taxon>
        <taxon>Bacillati</taxon>
        <taxon>Actinomycetota</taxon>
        <taxon>Actinomycetes</taxon>
        <taxon>Propionibacteriales</taxon>
        <taxon>Nocardioidaceae</taxon>
        <taxon>environmental samples</taxon>
    </lineage>
</organism>
<proteinExistence type="inferred from homology"/>
<sequence>MRPPAGLAALTDRLPDRLPERLADRLADPFGRESHLERPASPRVLVITGASSGIGRAVAREAAALGDHLVLAARSDEVLEEVAHECTERGAASVLVVPTDVGDDDEVAALVERTLAAHDRVDAVVNSAGVVAYGPAEEVPREVFDRVLRTNLVGSANVARHVLPVLRRQQRGTLVLVGSVLGSLAAPAMTPYVVSKWGVRGLARQLQVENRDLPGVHVCHVAPGGVDTPIYDQGADYAGVVGQPPPSVTPELVARRLLRRLESPPAELQVGIGNDVMRLGFTVLPRAYDALVGPVFGVVGLDPTRRRATDPGNVLEPNPEGNAVRGDYQTVVHRVGRTVLTRARALSRSVPGRAT</sequence>
<evidence type="ECO:0000256" key="1">
    <source>
        <dbReference type="ARBA" id="ARBA00006484"/>
    </source>
</evidence>
<dbReference type="InterPro" id="IPR020904">
    <property type="entry name" value="Sc_DH/Rdtase_CS"/>
</dbReference>
<evidence type="ECO:0000259" key="3">
    <source>
        <dbReference type="SMART" id="SM00822"/>
    </source>
</evidence>